<protein>
    <submittedName>
        <fullName evidence="1">Uncharacterized protein</fullName>
    </submittedName>
</protein>
<organism evidence="1">
    <name type="scientific">Arundo donax</name>
    <name type="common">Giant reed</name>
    <name type="synonym">Donax arundinaceus</name>
    <dbReference type="NCBI Taxonomy" id="35708"/>
    <lineage>
        <taxon>Eukaryota</taxon>
        <taxon>Viridiplantae</taxon>
        <taxon>Streptophyta</taxon>
        <taxon>Embryophyta</taxon>
        <taxon>Tracheophyta</taxon>
        <taxon>Spermatophyta</taxon>
        <taxon>Magnoliopsida</taxon>
        <taxon>Liliopsida</taxon>
        <taxon>Poales</taxon>
        <taxon>Poaceae</taxon>
        <taxon>PACMAD clade</taxon>
        <taxon>Arundinoideae</taxon>
        <taxon>Arundineae</taxon>
        <taxon>Arundo</taxon>
    </lineage>
</organism>
<reference evidence="1" key="1">
    <citation type="submission" date="2014-09" db="EMBL/GenBank/DDBJ databases">
        <authorList>
            <person name="Magalhaes I.L.F."/>
            <person name="Oliveira U."/>
            <person name="Santos F.R."/>
            <person name="Vidigal T.H.D.A."/>
            <person name="Brescovit A.D."/>
            <person name="Santos A.J."/>
        </authorList>
    </citation>
    <scope>NUCLEOTIDE SEQUENCE</scope>
    <source>
        <tissue evidence="1">Shoot tissue taken approximately 20 cm above the soil surface</tissue>
    </source>
</reference>
<sequence>MLIHLFSHTQKKTIFFNAYISLTTKIFQKEDISLKCKCKTTTCKHP</sequence>
<name>A0A0A9E3N6_ARUDO</name>
<proteinExistence type="predicted"/>
<evidence type="ECO:0000313" key="1">
    <source>
        <dbReference type="EMBL" id="JAD92520.1"/>
    </source>
</evidence>
<dbReference type="AlphaFoldDB" id="A0A0A9E3N6"/>
<dbReference type="EMBL" id="GBRH01205375">
    <property type="protein sequence ID" value="JAD92520.1"/>
    <property type="molecule type" value="Transcribed_RNA"/>
</dbReference>
<reference evidence="1" key="2">
    <citation type="journal article" date="2015" name="Data Brief">
        <title>Shoot transcriptome of the giant reed, Arundo donax.</title>
        <authorList>
            <person name="Barrero R.A."/>
            <person name="Guerrero F.D."/>
            <person name="Moolhuijzen P."/>
            <person name="Goolsby J.A."/>
            <person name="Tidwell J."/>
            <person name="Bellgard S.E."/>
            <person name="Bellgard M.I."/>
        </authorList>
    </citation>
    <scope>NUCLEOTIDE SEQUENCE</scope>
    <source>
        <tissue evidence="1">Shoot tissue taken approximately 20 cm above the soil surface</tissue>
    </source>
</reference>
<accession>A0A0A9E3N6</accession>